<dbReference type="EMBL" id="BLXT01005444">
    <property type="protein sequence ID" value="GFO22712.1"/>
    <property type="molecule type" value="Genomic_DNA"/>
</dbReference>
<sequence length="75" mass="8076">EDAERNARIRGISSSAHSSSSSSSRPSQPSQQSLLPAGMSDDIARPVQSWSQSSSKAEQEAKKPEIPTILNRLII</sequence>
<comment type="caution">
    <text evidence="2">The sequence shown here is derived from an EMBL/GenBank/DDBJ whole genome shotgun (WGS) entry which is preliminary data.</text>
</comment>
<keyword evidence="3" id="KW-1185">Reference proteome</keyword>
<protein>
    <submittedName>
        <fullName evidence="2">Uncharacterized protein</fullName>
    </submittedName>
</protein>
<accession>A0AAV4BUN1</accession>
<reference evidence="2 3" key="1">
    <citation type="journal article" date="2021" name="Elife">
        <title>Chloroplast acquisition without the gene transfer in kleptoplastic sea slugs, Plakobranchus ocellatus.</title>
        <authorList>
            <person name="Maeda T."/>
            <person name="Takahashi S."/>
            <person name="Yoshida T."/>
            <person name="Shimamura S."/>
            <person name="Takaki Y."/>
            <person name="Nagai Y."/>
            <person name="Toyoda A."/>
            <person name="Suzuki Y."/>
            <person name="Arimoto A."/>
            <person name="Ishii H."/>
            <person name="Satoh N."/>
            <person name="Nishiyama T."/>
            <person name="Hasebe M."/>
            <person name="Maruyama T."/>
            <person name="Minagawa J."/>
            <person name="Obokata J."/>
            <person name="Shigenobu S."/>
        </authorList>
    </citation>
    <scope>NUCLEOTIDE SEQUENCE [LARGE SCALE GENOMIC DNA]</scope>
</reference>
<proteinExistence type="predicted"/>
<feature type="non-terminal residue" evidence="2">
    <location>
        <position position="1"/>
    </location>
</feature>
<evidence type="ECO:0000313" key="3">
    <source>
        <dbReference type="Proteomes" id="UP000735302"/>
    </source>
</evidence>
<evidence type="ECO:0000256" key="1">
    <source>
        <dbReference type="SAM" id="MobiDB-lite"/>
    </source>
</evidence>
<organism evidence="2 3">
    <name type="scientific">Plakobranchus ocellatus</name>
    <dbReference type="NCBI Taxonomy" id="259542"/>
    <lineage>
        <taxon>Eukaryota</taxon>
        <taxon>Metazoa</taxon>
        <taxon>Spiralia</taxon>
        <taxon>Lophotrochozoa</taxon>
        <taxon>Mollusca</taxon>
        <taxon>Gastropoda</taxon>
        <taxon>Heterobranchia</taxon>
        <taxon>Euthyneura</taxon>
        <taxon>Panpulmonata</taxon>
        <taxon>Sacoglossa</taxon>
        <taxon>Placobranchoidea</taxon>
        <taxon>Plakobranchidae</taxon>
        <taxon>Plakobranchus</taxon>
    </lineage>
</organism>
<dbReference type="AlphaFoldDB" id="A0AAV4BUN1"/>
<evidence type="ECO:0000313" key="2">
    <source>
        <dbReference type="EMBL" id="GFO22712.1"/>
    </source>
</evidence>
<name>A0AAV4BUN1_9GAST</name>
<feature type="compositionally biased region" description="Low complexity" evidence="1">
    <location>
        <begin position="13"/>
        <end position="33"/>
    </location>
</feature>
<feature type="region of interest" description="Disordered" evidence="1">
    <location>
        <begin position="1"/>
        <end position="75"/>
    </location>
</feature>
<dbReference type="Proteomes" id="UP000735302">
    <property type="component" value="Unassembled WGS sequence"/>
</dbReference>
<gene>
    <name evidence="2" type="ORF">PoB_004921700</name>
</gene>